<gene>
    <name evidence="2" type="ORF">VNO80_33960</name>
</gene>
<dbReference type="EMBL" id="JAYMYR010000106">
    <property type="protein sequence ID" value="KAK7325694.1"/>
    <property type="molecule type" value="Genomic_DNA"/>
</dbReference>
<evidence type="ECO:0000256" key="1">
    <source>
        <dbReference type="SAM" id="SignalP"/>
    </source>
</evidence>
<evidence type="ECO:0000313" key="2">
    <source>
        <dbReference type="EMBL" id="KAK7325694.1"/>
    </source>
</evidence>
<organism evidence="2 3">
    <name type="scientific">Phaseolus coccineus</name>
    <name type="common">Scarlet runner bean</name>
    <name type="synonym">Phaseolus multiflorus</name>
    <dbReference type="NCBI Taxonomy" id="3886"/>
    <lineage>
        <taxon>Eukaryota</taxon>
        <taxon>Viridiplantae</taxon>
        <taxon>Streptophyta</taxon>
        <taxon>Embryophyta</taxon>
        <taxon>Tracheophyta</taxon>
        <taxon>Spermatophyta</taxon>
        <taxon>Magnoliopsida</taxon>
        <taxon>eudicotyledons</taxon>
        <taxon>Gunneridae</taxon>
        <taxon>Pentapetalae</taxon>
        <taxon>rosids</taxon>
        <taxon>fabids</taxon>
        <taxon>Fabales</taxon>
        <taxon>Fabaceae</taxon>
        <taxon>Papilionoideae</taxon>
        <taxon>50 kb inversion clade</taxon>
        <taxon>NPAAA clade</taxon>
        <taxon>indigoferoid/millettioid clade</taxon>
        <taxon>Phaseoleae</taxon>
        <taxon>Phaseolus</taxon>
    </lineage>
</organism>
<dbReference type="AlphaFoldDB" id="A0AAN9KXY8"/>
<dbReference type="Proteomes" id="UP001374584">
    <property type="component" value="Unassembled WGS sequence"/>
</dbReference>
<proteinExistence type="predicted"/>
<feature type="chain" id="PRO_5042961532" evidence="1">
    <location>
        <begin position="41"/>
        <end position="112"/>
    </location>
</feature>
<keyword evidence="3" id="KW-1185">Reference proteome</keyword>
<accession>A0AAN9KXY8</accession>
<protein>
    <submittedName>
        <fullName evidence="2">Uncharacterized protein</fullName>
    </submittedName>
</protein>
<feature type="signal peptide" evidence="1">
    <location>
        <begin position="1"/>
        <end position="40"/>
    </location>
</feature>
<name>A0AAN9KXY8_PHACN</name>
<comment type="caution">
    <text evidence="2">The sequence shown here is derived from an EMBL/GenBank/DDBJ whole genome shotgun (WGS) entry which is preliminary data.</text>
</comment>
<evidence type="ECO:0000313" key="3">
    <source>
        <dbReference type="Proteomes" id="UP001374584"/>
    </source>
</evidence>
<keyword evidence="1" id="KW-0732">Signal</keyword>
<reference evidence="2 3" key="1">
    <citation type="submission" date="2024-01" db="EMBL/GenBank/DDBJ databases">
        <title>The genomes of 5 underutilized Papilionoideae crops provide insights into root nodulation and disease resistanc.</title>
        <authorList>
            <person name="Jiang F."/>
        </authorList>
    </citation>
    <scope>NUCLEOTIDE SEQUENCE [LARGE SCALE GENOMIC DNA]</scope>
    <source>
        <strain evidence="2">JINMINGXINNONG_FW02</strain>
        <tissue evidence="2">Leaves</tissue>
    </source>
</reference>
<sequence length="112" mass="12660">MSQDLSALTTAHGPREVEWLGTRLLLRAFLLALLPCCARNQLKPYTIGIELEGGFQSHTFQQTGRFAFVAHLRRQPLVLTSIYRLFLPESLIDQASPSYPITGEERSPFRSN</sequence>